<reference evidence="2" key="1">
    <citation type="submission" date="2019-08" db="EMBL/GenBank/DDBJ databases">
        <title>The genome of the North American firefly Photinus pyralis.</title>
        <authorList>
            <consortium name="Photinus pyralis genome working group"/>
            <person name="Fallon T.R."/>
            <person name="Sander Lower S.E."/>
            <person name="Weng J.-K."/>
        </authorList>
    </citation>
    <scope>NUCLEOTIDE SEQUENCE</scope>
    <source>
        <strain evidence="2">TRF0915ILg1</strain>
        <tissue evidence="2">Whole body</tissue>
    </source>
</reference>
<feature type="domain" description="CHK kinase-like" evidence="1">
    <location>
        <begin position="128"/>
        <end position="318"/>
    </location>
</feature>
<gene>
    <name evidence="2" type="ORF">ILUMI_06019</name>
</gene>
<dbReference type="Pfam" id="PF02958">
    <property type="entry name" value="EcKL"/>
    <property type="match status" value="1"/>
</dbReference>
<dbReference type="OrthoDB" id="8250698at2759"/>
<dbReference type="Gene3D" id="3.90.1200.10">
    <property type="match status" value="1"/>
</dbReference>
<name>A0A8K0DB64_IGNLU</name>
<dbReference type="SUPFAM" id="SSF56112">
    <property type="entry name" value="Protein kinase-like (PK-like)"/>
    <property type="match status" value="1"/>
</dbReference>
<dbReference type="Proteomes" id="UP000801492">
    <property type="component" value="Unassembled WGS sequence"/>
</dbReference>
<dbReference type="SMART" id="SM00587">
    <property type="entry name" value="CHK"/>
    <property type="match status" value="1"/>
</dbReference>
<evidence type="ECO:0000313" key="2">
    <source>
        <dbReference type="EMBL" id="KAF2900171.1"/>
    </source>
</evidence>
<proteinExistence type="predicted"/>
<dbReference type="InterPro" id="IPR011009">
    <property type="entry name" value="Kinase-like_dom_sf"/>
</dbReference>
<sequence>MVDLPQWISNTFQDSLRKYFKDEDVVIIQHTSAPAIPIGDNFTTDIFRTLITYENRRKKDEEKHTISIIVKCCPDNEMLKNYEKQMRFFEQEISVYTEVLPAVKELLGEDVVLSTKCISSIREPRSVIILEDLSTEQFKVHPRQHGLDLEHCLLAIEKLAYFHAGTATIHEKNPPIIKRYDLGIFWDNPHTTRWLAVGFGALAKACSSWPGFEKYSEKLDSLKTKAVEKTLRASRLDSQDFSVLNHGDFWITNFMFNYTSDSKLKDCRIVDFQVVLHSSPAIDLSFFWATSPNVEVKTKCLNIILNHYYKHLTTALNKAQYPTEKMPTFQQFEEDFNKRAFYGLTSSISVLPFVTASKRSDASIANLLNDESKEGFQYHAFNNERYRAYMEHLLPFYESLGVFDC</sequence>
<protein>
    <recommendedName>
        <fullName evidence="1">CHK kinase-like domain-containing protein</fullName>
    </recommendedName>
</protein>
<dbReference type="PANTHER" id="PTHR11012">
    <property type="entry name" value="PROTEIN KINASE-LIKE DOMAIN-CONTAINING"/>
    <property type="match status" value="1"/>
</dbReference>
<dbReference type="EMBL" id="VTPC01002352">
    <property type="protein sequence ID" value="KAF2900171.1"/>
    <property type="molecule type" value="Genomic_DNA"/>
</dbReference>
<dbReference type="AlphaFoldDB" id="A0A8K0DB64"/>
<keyword evidence="3" id="KW-1185">Reference proteome</keyword>
<dbReference type="PANTHER" id="PTHR11012:SF56">
    <property type="entry name" value="CHK KINASE-LIKE DOMAIN-CONTAINING PROTEIN-RELATED"/>
    <property type="match status" value="1"/>
</dbReference>
<dbReference type="InterPro" id="IPR015897">
    <property type="entry name" value="CHK_kinase-like"/>
</dbReference>
<organism evidence="2 3">
    <name type="scientific">Ignelater luminosus</name>
    <name type="common">Cucubano</name>
    <name type="synonym">Pyrophorus luminosus</name>
    <dbReference type="NCBI Taxonomy" id="2038154"/>
    <lineage>
        <taxon>Eukaryota</taxon>
        <taxon>Metazoa</taxon>
        <taxon>Ecdysozoa</taxon>
        <taxon>Arthropoda</taxon>
        <taxon>Hexapoda</taxon>
        <taxon>Insecta</taxon>
        <taxon>Pterygota</taxon>
        <taxon>Neoptera</taxon>
        <taxon>Endopterygota</taxon>
        <taxon>Coleoptera</taxon>
        <taxon>Polyphaga</taxon>
        <taxon>Elateriformia</taxon>
        <taxon>Elateroidea</taxon>
        <taxon>Elateridae</taxon>
        <taxon>Agrypninae</taxon>
        <taxon>Pyrophorini</taxon>
        <taxon>Ignelater</taxon>
    </lineage>
</organism>
<accession>A0A8K0DB64</accession>
<dbReference type="InterPro" id="IPR004119">
    <property type="entry name" value="EcKL"/>
</dbReference>
<evidence type="ECO:0000259" key="1">
    <source>
        <dbReference type="SMART" id="SM00587"/>
    </source>
</evidence>
<evidence type="ECO:0000313" key="3">
    <source>
        <dbReference type="Proteomes" id="UP000801492"/>
    </source>
</evidence>
<comment type="caution">
    <text evidence="2">The sequence shown here is derived from an EMBL/GenBank/DDBJ whole genome shotgun (WGS) entry which is preliminary data.</text>
</comment>